<dbReference type="GO" id="GO:0009403">
    <property type="term" value="P:toxin biosynthetic process"/>
    <property type="evidence" value="ECO:0007669"/>
    <property type="project" value="InterPro"/>
</dbReference>
<keyword evidence="3 5" id="KW-1133">Transmembrane helix</keyword>
<dbReference type="EMBL" id="CP061379">
    <property type="protein sequence ID" value="QPF91314.1"/>
    <property type="molecule type" value="Genomic_DNA"/>
</dbReference>
<proteinExistence type="predicted"/>
<dbReference type="PANTHER" id="PTHR36926:SF1">
    <property type="entry name" value="COLICIN V PRODUCTION PROTEIN"/>
    <property type="match status" value="1"/>
</dbReference>
<evidence type="ECO:0000256" key="5">
    <source>
        <dbReference type="SAM" id="Phobius"/>
    </source>
</evidence>
<dbReference type="Pfam" id="PF02674">
    <property type="entry name" value="Colicin_V"/>
    <property type="match status" value="1"/>
</dbReference>
<protein>
    <submittedName>
        <fullName evidence="6">CvpA family protein</fullName>
    </submittedName>
</protein>
<sequence length="170" mass="18304">MNSFDLVVYIALTIAIGFGFKTGLLRSAMTILAYLLAAPIAVSLMPMIAPQIAGDPNAPLFQNWIWFFGIFLVVGMLLGYIGRFVLDDTIRETGIGDRLGGAALGAIRVGLVATTLVLVFDQVVPANRQPPFLAGSRLRPLFSAVGQMGFKSLPPEAAAAIDRLKQERRI</sequence>
<dbReference type="Proteomes" id="UP000594621">
    <property type="component" value="Chromosome"/>
</dbReference>
<accession>A0A7S9D4Z1</accession>
<feature type="transmembrane region" description="Helical" evidence="5">
    <location>
        <begin position="31"/>
        <end position="52"/>
    </location>
</feature>
<evidence type="ECO:0000256" key="1">
    <source>
        <dbReference type="ARBA" id="ARBA00004141"/>
    </source>
</evidence>
<reference evidence="6 7" key="1">
    <citation type="submission" date="2020-09" db="EMBL/GenBank/DDBJ databases">
        <title>Complete genomes of bradyrhizobia occurring on native shrubby legumes in Australia.</title>
        <authorList>
            <person name="Lafay B."/>
        </authorList>
    </citation>
    <scope>NUCLEOTIDE SEQUENCE [LARGE SCALE GENOMIC DNA]</scope>
    <source>
        <strain evidence="6 7">BDV5040</strain>
    </source>
</reference>
<dbReference type="GO" id="GO:0016020">
    <property type="term" value="C:membrane"/>
    <property type="evidence" value="ECO:0007669"/>
    <property type="project" value="UniProtKB-SubCell"/>
</dbReference>
<gene>
    <name evidence="6" type="ORF">IC761_33515</name>
</gene>
<feature type="transmembrane region" description="Helical" evidence="5">
    <location>
        <begin position="98"/>
        <end position="120"/>
    </location>
</feature>
<evidence type="ECO:0000256" key="3">
    <source>
        <dbReference type="ARBA" id="ARBA00022989"/>
    </source>
</evidence>
<comment type="subcellular location">
    <subcellularLocation>
        <location evidence="1">Membrane</location>
        <topology evidence="1">Multi-pass membrane protein</topology>
    </subcellularLocation>
</comment>
<dbReference type="PANTHER" id="PTHR36926">
    <property type="entry name" value="COLICIN V PRODUCTION PROTEIN"/>
    <property type="match status" value="1"/>
</dbReference>
<evidence type="ECO:0000256" key="4">
    <source>
        <dbReference type="ARBA" id="ARBA00023136"/>
    </source>
</evidence>
<keyword evidence="2 5" id="KW-0812">Transmembrane</keyword>
<keyword evidence="7" id="KW-1185">Reference proteome</keyword>
<dbReference type="InterPro" id="IPR003825">
    <property type="entry name" value="Colicin-V_CvpA"/>
</dbReference>
<organism evidence="6 7">
    <name type="scientific">Bradyrhizobium commune</name>
    <dbReference type="NCBI Taxonomy" id="83627"/>
    <lineage>
        <taxon>Bacteria</taxon>
        <taxon>Pseudomonadati</taxon>
        <taxon>Pseudomonadota</taxon>
        <taxon>Alphaproteobacteria</taxon>
        <taxon>Hyphomicrobiales</taxon>
        <taxon>Nitrobacteraceae</taxon>
        <taxon>Bradyrhizobium</taxon>
    </lineage>
</organism>
<feature type="transmembrane region" description="Helical" evidence="5">
    <location>
        <begin position="6"/>
        <end position="24"/>
    </location>
</feature>
<evidence type="ECO:0000313" key="7">
    <source>
        <dbReference type="Proteomes" id="UP000594621"/>
    </source>
</evidence>
<name>A0A7S9D4Z1_9BRAD</name>
<keyword evidence="4 5" id="KW-0472">Membrane</keyword>
<dbReference type="KEGG" id="bcou:IC761_33515"/>
<evidence type="ECO:0000313" key="6">
    <source>
        <dbReference type="EMBL" id="QPF91314.1"/>
    </source>
</evidence>
<dbReference type="RefSeq" id="WP_195800884.1">
    <property type="nucleotide sequence ID" value="NZ_CP061379.1"/>
</dbReference>
<dbReference type="InterPro" id="IPR052719">
    <property type="entry name" value="CvpA-like"/>
</dbReference>
<feature type="transmembrane region" description="Helical" evidence="5">
    <location>
        <begin position="64"/>
        <end position="86"/>
    </location>
</feature>
<dbReference type="AlphaFoldDB" id="A0A7S9D4Z1"/>
<evidence type="ECO:0000256" key="2">
    <source>
        <dbReference type="ARBA" id="ARBA00022692"/>
    </source>
</evidence>